<sequence>MAPNGSLYLPDLPKLFAGEELILSWHDVPIHTWNPAAIPESDATHWKDILNHERVRSQIHRTSPSFEPANPASQKQFEGATAAINVAPSQDKHYDISQIKADASWLSKDLKLDQAQALRVVLLEWQNRPLLHLQAGYSEAEVASLKDVYGSRLAFDANFEATTITLRDEEEFKTDSARRRRQIFIHYQECIGFSRTWLALQNDRLAVKLEIATEPNSTTPFPNIALSIDQSMDLLVKVLEEYAKGPEWDVIDEDSNYFWQIGHLFYAQNLMQVIILAIRTVPTPPAQPLQKWFHVMGDLVYLGDLEPSLLFTSNQLAQLHHLVALTTLAFIDPANTVHQLDQNPKQHWMDDLDIVSDVHMNLSNAIDASCLQAAPATYAWALVLQKARREAAETKDRRDSPIVNRTIETYDSATGRRASVPADTEKTCFEDICAAISAASPLPDAIGITLKYTVEKLKVADLLADMARFSGSDILPVVRLERQKLLQEVIVTSTSFLPLPETYGPNVLTPQLALLEPANPTPAARRETRDACTAFLNSDALVQDILDVAASRFPFEAIPFLRLCRHLAQVRVFQDNIQYITHRLQTLNYFTHNATGAFESYHTIREDENLNLVALDQHIYAFPAETSRMLTQGQHNQGALVIPADTQGEVISESDPPVVRWHFDYSGLQLIGDWLERYFNGVLSEVVSSHESPSDVAAEIIHLIANLLTTTALSKSALDNGSNEVDFIIQEASTSLNFRSSIINLVFDILEQELQAYRRRPTNTFDTDLLCACLAFSRAVLKVKPAQFWQLIAKTSVVDFHGGSGLLYSVISGVESTSGYTPVTESLCQLYEDMCVAAVQRLTSSNDNRQWRAGSSTNLLNNTEKIYEGVLRGVTQTMLEIFEVMTSWKRLPPGQEPRIIATLSDSFARVLRYRFGVGTAMSKLTACLNTAADLIMARIRPASVGDSKSGPIMSHLIDAVNLVPSLSSVAEVDACRASLLRLSKSIIDVAKFQEMPASGLEPTLLDLSPVLVRNIHAIGGDFHNLSCWLLQSLLESRFSEKPRSLLGHLGSASSIDFLDVLGMAQNANGRTAAQAWNLLNVMISKDQQWLSTVILTGSIPEKQGDAAKATTNVYRAKLVVDRAIDVLTNIESARTWTELYAVESVLKFMVAAQQNWSWTLHAMRSRQEIFAALIRYITNDRKEGSARAASERRTISALITDLASVHLQYAKSVRDLKLMKVFIPLLNWLTTNAIDVASYNTSLHANLAQNFASRFGLDLDDFKHNPLSSTADEDYYSLELADHVLEHSPAWKGQASGQSYRSEVERANENLRTVESELVLLHSFQHLCVEHAAFFVQDTGIQTTMAHISQRCLRANTNRYPAERLFDDLLQSRAEMALALIQRLVEKKCRGSDYRELLKSAWESALFMNASYEQAIANNDTTYWRTSLMVVLLAVQFHLGSGWKPLSSHAGNAHEIQKHQNSHVSQVIEIATVVIGQGLSTIVLTLQEQKQAEMQQRPPEKVDVGVKDITLILNFLETILRMATLPDFTSQLSERLIAMSTTESAMKLFMWSHLLASEDTDNDPVHAVYASRLLVALSTLPPVAEEMAVEGVLNQILTARVTQVLQKVPDGVMALDQRAHCGILYTIWAEGILPLALNLLDSVRAPVASEISVFVNSFPNQLVRASTAFRPREGEFITLGQAREVGTLSLLSFMLDDYRTAGASAAVDPASIMPLSGFDEHKKAMISDLRSHIELSKVALRSKIVPTNEKEMAWYNEMKEITVDGKKGVQCTLVEKVRGEMITSVSCLTASLGEDGGNEDGEGQGQEQR</sequence>
<dbReference type="Proteomes" id="UP001334248">
    <property type="component" value="Unassembled WGS sequence"/>
</dbReference>
<keyword evidence="14" id="KW-1185">Reference proteome</keyword>
<dbReference type="Pfam" id="PF10487">
    <property type="entry name" value="Nup188_N"/>
    <property type="match status" value="1"/>
</dbReference>
<accession>A0ABR0R8S5</accession>
<evidence type="ECO:0000256" key="8">
    <source>
        <dbReference type="ARBA" id="ARBA00038387"/>
    </source>
</evidence>
<keyword evidence="6" id="KW-0906">Nuclear pore complex</keyword>
<keyword evidence="2" id="KW-0813">Transport</keyword>
<gene>
    <name evidence="13" type="ORF">PMZ80_010785</name>
</gene>
<protein>
    <recommendedName>
        <fullName evidence="9">Nucleoporin NUP188</fullName>
    </recommendedName>
</protein>
<evidence type="ECO:0000256" key="4">
    <source>
        <dbReference type="ARBA" id="ARBA00022927"/>
    </source>
</evidence>
<keyword evidence="3" id="KW-0509">mRNA transport</keyword>
<feature type="domain" description="Nuclear pore protein Nup188 C-terminal" evidence="11">
    <location>
        <begin position="1397"/>
        <end position="1788"/>
    </location>
</feature>
<dbReference type="RefSeq" id="XP_064725126.1">
    <property type="nucleotide sequence ID" value="XM_064879173.1"/>
</dbReference>
<dbReference type="InterPro" id="IPR044840">
    <property type="entry name" value="Nup188"/>
</dbReference>
<proteinExistence type="inferred from homology"/>
<feature type="domain" description="Nucleoporin Nup188 N-terminal subdomain III" evidence="12">
    <location>
        <begin position="658"/>
        <end position="1062"/>
    </location>
</feature>
<dbReference type="GeneID" id="90004234"/>
<evidence type="ECO:0000256" key="7">
    <source>
        <dbReference type="ARBA" id="ARBA00023242"/>
    </source>
</evidence>
<comment type="subcellular location">
    <subcellularLocation>
        <location evidence="1">Nucleus</location>
        <location evidence="1">Nuclear pore complex</location>
    </subcellularLocation>
</comment>
<dbReference type="InterPro" id="IPR048883">
    <property type="entry name" value="Nup188_N-subdom_III"/>
</dbReference>
<evidence type="ECO:0000256" key="6">
    <source>
        <dbReference type="ARBA" id="ARBA00023132"/>
    </source>
</evidence>
<dbReference type="Pfam" id="PF18378">
    <property type="entry name" value="Nup188_C"/>
    <property type="match status" value="1"/>
</dbReference>
<evidence type="ECO:0000256" key="3">
    <source>
        <dbReference type="ARBA" id="ARBA00022816"/>
    </source>
</evidence>
<keyword evidence="5" id="KW-0811">Translocation</keyword>
<evidence type="ECO:0000313" key="14">
    <source>
        <dbReference type="Proteomes" id="UP001334248"/>
    </source>
</evidence>
<comment type="caution">
    <text evidence="13">The sequence shown here is derived from an EMBL/GenBank/DDBJ whole genome shotgun (WGS) entry which is preliminary data.</text>
</comment>
<evidence type="ECO:0000256" key="9">
    <source>
        <dbReference type="ARBA" id="ARBA00040174"/>
    </source>
</evidence>
<comment type="similarity">
    <text evidence="8">Belongs to the Nup188 family.</text>
</comment>
<dbReference type="PANTHER" id="PTHR31431:SF1">
    <property type="entry name" value="NUCLEOPORIN NUP188"/>
    <property type="match status" value="1"/>
</dbReference>
<evidence type="ECO:0000256" key="1">
    <source>
        <dbReference type="ARBA" id="ARBA00004567"/>
    </source>
</evidence>
<name>A0ABR0R8S5_9EURO</name>
<dbReference type="Gene3D" id="1.25.10.70">
    <property type="match status" value="1"/>
</dbReference>
<dbReference type="InterPro" id="IPR018864">
    <property type="entry name" value="Nucleoporin_Nup188_N"/>
</dbReference>
<dbReference type="PANTHER" id="PTHR31431">
    <property type="entry name" value="NUCLEOPORIN NUP188 HOMOLOG"/>
    <property type="match status" value="1"/>
</dbReference>
<evidence type="ECO:0000259" key="10">
    <source>
        <dbReference type="Pfam" id="PF10487"/>
    </source>
</evidence>
<dbReference type="InterPro" id="IPR041634">
    <property type="entry name" value="Nup188_C"/>
</dbReference>
<evidence type="ECO:0000256" key="2">
    <source>
        <dbReference type="ARBA" id="ARBA00022448"/>
    </source>
</evidence>
<feature type="domain" description="Nucleoporin Nup188 N-terminal" evidence="10">
    <location>
        <begin position="94"/>
        <end position="397"/>
    </location>
</feature>
<reference evidence="13 14" key="1">
    <citation type="journal article" date="2023" name="Res Sq">
        <title>Genomic and morphological characterization of Knufia obscura isolated from the Mars 2020 spacecraft assembly facility.</title>
        <authorList>
            <person name="Chander A.M."/>
            <person name="Teixeira M.M."/>
            <person name="Singh N.K."/>
            <person name="Williams M.P."/>
            <person name="Parker C.W."/>
            <person name="Leo P."/>
            <person name="Stajich J.E."/>
            <person name="Torok T."/>
            <person name="Tighe S."/>
            <person name="Mason C.E."/>
            <person name="Venkateswaran K."/>
        </authorList>
    </citation>
    <scope>NUCLEOTIDE SEQUENCE [LARGE SCALE GENOMIC DNA]</scope>
    <source>
        <strain evidence="13 14">CCFEE 5817</strain>
    </source>
</reference>
<evidence type="ECO:0000259" key="11">
    <source>
        <dbReference type="Pfam" id="PF18378"/>
    </source>
</evidence>
<dbReference type="EMBL" id="JAVHJV010000020">
    <property type="protein sequence ID" value="KAK5937036.1"/>
    <property type="molecule type" value="Genomic_DNA"/>
</dbReference>
<evidence type="ECO:0000256" key="5">
    <source>
        <dbReference type="ARBA" id="ARBA00023010"/>
    </source>
</evidence>
<evidence type="ECO:0000313" key="13">
    <source>
        <dbReference type="EMBL" id="KAK5937036.1"/>
    </source>
</evidence>
<dbReference type="Pfam" id="PF21093">
    <property type="entry name" value="Nup188_N-subdom_III"/>
    <property type="match status" value="1"/>
</dbReference>
<keyword evidence="7" id="KW-0539">Nucleus</keyword>
<organism evidence="13 14">
    <name type="scientific">Knufia obscura</name>
    <dbReference type="NCBI Taxonomy" id="1635080"/>
    <lineage>
        <taxon>Eukaryota</taxon>
        <taxon>Fungi</taxon>
        <taxon>Dikarya</taxon>
        <taxon>Ascomycota</taxon>
        <taxon>Pezizomycotina</taxon>
        <taxon>Eurotiomycetes</taxon>
        <taxon>Chaetothyriomycetidae</taxon>
        <taxon>Chaetothyriales</taxon>
        <taxon>Trichomeriaceae</taxon>
        <taxon>Knufia</taxon>
    </lineage>
</organism>
<keyword evidence="4" id="KW-0653">Protein transport</keyword>
<evidence type="ECO:0000259" key="12">
    <source>
        <dbReference type="Pfam" id="PF21093"/>
    </source>
</evidence>